<dbReference type="EMBL" id="JBHFFA010000002">
    <property type="protein sequence ID" value="KAL2642445.1"/>
    <property type="molecule type" value="Genomic_DNA"/>
</dbReference>
<evidence type="ECO:0000313" key="1">
    <source>
        <dbReference type="EMBL" id="KAL2642445.1"/>
    </source>
</evidence>
<comment type="caution">
    <text evidence="1">The sequence shown here is derived from an EMBL/GenBank/DDBJ whole genome shotgun (WGS) entry which is preliminary data.</text>
</comment>
<organism evidence="1 2">
    <name type="scientific">Riccia fluitans</name>
    <dbReference type="NCBI Taxonomy" id="41844"/>
    <lineage>
        <taxon>Eukaryota</taxon>
        <taxon>Viridiplantae</taxon>
        <taxon>Streptophyta</taxon>
        <taxon>Embryophyta</taxon>
        <taxon>Marchantiophyta</taxon>
        <taxon>Marchantiopsida</taxon>
        <taxon>Marchantiidae</taxon>
        <taxon>Marchantiales</taxon>
        <taxon>Ricciaceae</taxon>
        <taxon>Riccia</taxon>
    </lineage>
</organism>
<name>A0ABD1Z404_9MARC</name>
<dbReference type="AlphaFoldDB" id="A0ABD1Z404"/>
<protein>
    <submittedName>
        <fullName evidence="1">Uncharacterized protein</fullName>
    </submittedName>
</protein>
<proteinExistence type="predicted"/>
<reference evidence="1 2" key="1">
    <citation type="submission" date="2024-09" db="EMBL/GenBank/DDBJ databases">
        <title>Chromosome-scale assembly of Riccia fluitans.</title>
        <authorList>
            <person name="Paukszto L."/>
            <person name="Sawicki J."/>
            <person name="Karawczyk K."/>
            <person name="Piernik-Szablinska J."/>
            <person name="Szczecinska M."/>
            <person name="Mazdziarz M."/>
        </authorList>
    </citation>
    <scope>NUCLEOTIDE SEQUENCE [LARGE SCALE GENOMIC DNA]</scope>
    <source>
        <strain evidence="1">Rf_01</strain>
        <tissue evidence="1">Aerial parts of the thallus</tissue>
    </source>
</reference>
<gene>
    <name evidence="1" type="ORF">R1flu_010032</name>
</gene>
<evidence type="ECO:0000313" key="2">
    <source>
        <dbReference type="Proteomes" id="UP001605036"/>
    </source>
</evidence>
<accession>A0ABD1Z404</accession>
<sequence length="137" mass="16100">MSICSVHPRKAIHSRCDVLRLPDCGLGLDCANKHLQPILLYILSCHSSVCRVHCAARQRRPLFSSFLDGIEEEREPKIWDLRICEQCVLCIWQVFLYQRKLLGGELWDRIRLEVSSGFGKQSKRRMRRKKMCRKMDV</sequence>
<dbReference type="Proteomes" id="UP001605036">
    <property type="component" value="Unassembled WGS sequence"/>
</dbReference>
<keyword evidence="2" id="KW-1185">Reference proteome</keyword>